<dbReference type="Gene3D" id="3.40.50.2300">
    <property type="match status" value="1"/>
</dbReference>
<evidence type="ECO:0000313" key="2">
    <source>
        <dbReference type="Proteomes" id="UP000193228"/>
    </source>
</evidence>
<dbReference type="Proteomes" id="UP000193228">
    <property type="component" value="Unassembled WGS sequence"/>
</dbReference>
<gene>
    <name evidence="1" type="ORF">SAMN06265784_103441</name>
</gene>
<dbReference type="EMBL" id="FXAT01000003">
    <property type="protein sequence ID" value="SMG36991.1"/>
    <property type="molecule type" value="Genomic_DNA"/>
</dbReference>
<dbReference type="AlphaFoldDB" id="A0A1X7K7B6"/>
<dbReference type="InterPro" id="IPR029035">
    <property type="entry name" value="DHS-like_NAD/FAD-binding_dom"/>
</dbReference>
<dbReference type="InterPro" id="IPR036397">
    <property type="entry name" value="RNaseH_sf"/>
</dbReference>
<accession>A0A1X7K7B6</accession>
<dbReference type="InterPro" id="IPR012337">
    <property type="entry name" value="RNaseH-like_sf"/>
</dbReference>
<reference evidence="2" key="1">
    <citation type="submission" date="2017-04" db="EMBL/GenBank/DDBJ databases">
        <authorList>
            <person name="Varghese N."/>
            <person name="Submissions S."/>
        </authorList>
    </citation>
    <scope>NUCLEOTIDE SEQUENCE [LARGE SCALE GENOMIC DNA]</scope>
    <source>
        <strain evidence="2">LMG 29540</strain>
    </source>
</reference>
<dbReference type="RefSeq" id="WP_085482892.1">
    <property type="nucleotide sequence ID" value="NZ_FXAT01000003.1"/>
</dbReference>
<protein>
    <submittedName>
        <fullName evidence="1">SIR2-like domain-containing protein</fullName>
    </submittedName>
</protein>
<name>A0A1X7K7B6_9BURK</name>
<dbReference type="Gene3D" id="3.30.420.10">
    <property type="entry name" value="Ribonuclease H-like superfamily/Ribonuclease H"/>
    <property type="match status" value="1"/>
</dbReference>
<keyword evidence="2" id="KW-1185">Reference proteome</keyword>
<dbReference type="SUPFAM" id="SSF52467">
    <property type="entry name" value="DHS-like NAD/FAD-binding domain"/>
    <property type="match status" value="1"/>
</dbReference>
<evidence type="ECO:0000313" key="1">
    <source>
        <dbReference type="EMBL" id="SMG36991.1"/>
    </source>
</evidence>
<dbReference type="GO" id="GO:0003676">
    <property type="term" value="F:nucleic acid binding"/>
    <property type="evidence" value="ECO:0007669"/>
    <property type="project" value="InterPro"/>
</dbReference>
<dbReference type="Gene3D" id="3.40.50.1220">
    <property type="entry name" value="TPP-binding domain"/>
    <property type="match status" value="1"/>
</dbReference>
<dbReference type="SUPFAM" id="SSF53098">
    <property type="entry name" value="Ribonuclease H-like"/>
    <property type="match status" value="1"/>
</dbReference>
<organism evidence="1 2">
    <name type="scientific">Paraburkholderia susongensis</name>
    <dbReference type="NCBI Taxonomy" id="1515439"/>
    <lineage>
        <taxon>Bacteria</taxon>
        <taxon>Pseudomonadati</taxon>
        <taxon>Pseudomonadota</taxon>
        <taxon>Betaproteobacteria</taxon>
        <taxon>Burkholderiales</taxon>
        <taxon>Burkholderiaceae</taxon>
        <taxon>Paraburkholderia</taxon>
    </lineage>
</organism>
<sequence length="1048" mass="117718">MSDVVEEVQSATFPQMSIDAFVRSIAVNRNRPICLLLGAGASITSGMPSAQRCIWEWKRDIFVTKNPTLRDSVEELSLPGTRRLIQSWIDQQTNYPVEGSPEEYSFYAEECYPTSLDRRAFFQRFIAEAKPHIGYRLTALLAETGCFRTIWTTNFDSLVSRACTAANVVCIEVGLDTTHRASRPQNDNELRLVSMHGDYRYDSLKNTVDELQKQDAALREEFLHELKDYDLVVIGYSGRDESLMQVLASAYADQSSGRLYWCGYGAEPGAEVRQLIKSVDSSRESAFYVDTAGFDDVISRLALRRLSGEQLDRAQKLIEATTSTVGQKMAFAVPPLPPSALVKGNAYRLSCPSSALKLDLALPEQGSWRDWLAERMPPELGPAVVFKKGALCLADVATTSRVFAEALRVPPTRVEISDENIISDTRIASLFCRALVTSAAKALEIPTDHRRRIWEPVHYQTRDLDGITYRIHRALSLNILGVDGTPHVVLMPEIVATTTAGEIASFEPQKALRVAIYGFQHNDKFDGDLSYWTRRLAEKELDVDGGGSFTISKIPLYAGLSQKGKAQLPPKLARHAKQSGIIVPDAPLVFSAKVGKSEVRNANPLHGLVVNRPWDYSLTASGLCPSTETAVVCPADLSVKFERFLKGLQEVAKPEQSERDYLHDFPGFAAAFGLPLRVPVRGDATWITVDDVVSTNALAGAKQLAHKICEALDHLRRARPSDTVLVFVPRRWESFKVVDTPHERFNFHDYIKAYAARHGQSTQFVREETVLNPYACRVRWWLSLALYVKAMRTPWRLDALDENTAFVGIGYSLDSYAERGNHVLLGCSHLYSARGEGLQFRLGRIDNPVMRGRNPFMSEDDARRTGDTIRQLFYDSKMHLPTRVVIHKRTHFTEEEQRGLVQGLDGVKNIELIEINVEDSLRYLSSKMKDGKFEIDTFPVYRGTTIVESDDTALLWVHGATPNAQNKFWRYYQGKRRIPAPLRIRRFLGQSDVMQCATEILGLSKMNWNTLDYYSRMPATLDSAGSIAKFGAYLDGFTSAPYDYRLLI</sequence>
<proteinExistence type="predicted"/>
<dbReference type="CDD" id="cd04659">
    <property type="entry name" value="Piwi_piwi-like_ProArk"/>
    <property type="match status" value="1"/>
</dbReference>
<dbReference type="Pfam" id="PF13289">
    <property type="entry name" value="SIR2_2"/>
    <property type="match status" value="1"/>
</dbReference>
<dbReference type="STRING" id="1515439.SAMN06265784_103441"/>
<dbReference type="OrthoDB" id="530017at2"/>